<name>A0A832M220_9CYAN</name>
<evidence type="ECO:0000256" key="8">
    <source>
        <dbReference type="ARBA" id="ARBA00023004"/>
    </source>
</evidence>
<sequence>MLFRQLFDSESSTYTYLIADSATNAALLIDPVLEKVDRDLKLLEESGLSLRYCLETHIHADHVTGTAKIRQVTGCLGVVPEHAQASCADRFLVDGETLQLDSITIEAIATPGHTDSHMTYWVNGDRLFTGDALLIRGCGRTDFQSGDAGVLFDSVTQRLFTLPDETLVYPAHDYRGHTVSTIGEEKRYNPRFAGRDRAQFIKFMTDLNLPNPKKMMEAVPANEHCGNLSGHTTNMMPKDAAFSKQG</sequence>
<organism evidence="11">
    <name type="scientific">Oscillatoriales cyanobacterium SpSt-402</name>
    <dbReference type="NCBI Taxonomy" id="2282168"/>
    <lineage>
        <taxon>Bacteria</taxon>
        <taxon>Bacillati</taxon>
        <taxon>Cyanobacteriota</taxon>
        <taxon>Cyanophyceae</taxon>
        <taxon>Oscillatoriophycideae</taxon>
        <taxon>Oscillatoriales</taxon>
    </lineage>
</organism>
<dbReference type="InterPro" id="IPR051682">
    <property type="entry name" value="Mito_Persulfide_Diox"/>
</dbReference>
<evidence type="ECO:0000256" key="7">
    <source>
        <dbReference type="ARBA" id="ARBA00023002"/>
    </source>
</evidence>
<evidence type="ECO:0000256" key="1">
    <source>
        <dbReference type="ARBA" id="ARBA00001954"/>
    </source>
</evidence>
<keyword evidence="6" id="KW-0007">Acetylation</keyword>
<dbReference type="Gene3D" id="3.60.15.10">
    <property type="entry name" value="Ribonuclease Z/Hydroxyacylglutathione hydrolase-like"/>
    <property type="match status" value="1"/>
</dbReference>
<evidence type="ECO:0000259" key="10">
    <source>
        <dbReference type="SMART" id="SM00849"/>
    </source>
</evidence>
<keyword evidence="11" id="KW-0378">Hydrolase</keyword>
<evidence type="ECO:0000313" key="11">
    <source>
        <dbReference type="EMBL" id="HGW92944.1"/>
    </source>
</evidence>
<feature type="domain" description="Metallo-beta-lactamase" evidence="10">
    <location>
        <begin position="12"/>
        <end position="172"/>
    </location>
</feature>
<comment type="similarity">
    <text evidence="2">Belongs to the metallo-beta-lactamase superfamily. Glyoxalase II family.</text>
</comment>
<dbReference type="AlphaFoldDB" id="A0A832M220"/>
<dbReference type="SUPFAM" id="SSF56281">
    <property type="entry name" value="Metallo-hydrolase/oxidoreductase"/>
    <property type="match status" value="1"/>
</dbReference>
<evidence type="ECO:0000256" key="9">
    <source>
        <dbReference type="SAM" id="MobiDB-lite"/>
    </source>
</evidence>
<dbReference type="FunFam" id="3.60.15.10:FF:000013">
    <property type="entry name" value="Persulfide dioxygenase ETHE1, mitochondrial"/>
    <property type="match status" value="1"/>
</dbReference>
<dbReference type="EMBL" id="DSRD01000095">
    <property type="protein sequence ID" value="HGW92944.1"/>
    <property type="molecule type" value="Genomic_DNA"/>
</dbReference>
<evidence type="ECO:0000256" key="2">
    <source>
        <dbReference type="ARBA" id="ARBA00006759"/>
    </source>
</evidence>
<dbReference type="Pfam" id="PF00753">
    <property type="entry name" value="Lactamase_B"/>
    <property type="match status" value="1"/>
</dbReference>
<reference evidence="11" key="1">
    <citation type="journal article" date="2020" name="mSystems">
        <title>Genome- and Community-Level Interaction Insights into Carbon Utilization and Element Cycling Functions of Hydrothermarchaeota in Hydrothermal Sediment.</title>
        <authorList>
            <person name="Zhou Z."/>
            <person name="Liu Y."/>
            <person name="Xu W."/>
            <person name="Pan J."/>
            <person name="Luo Z.H."/>
            <person name="Li M."/>
        </authorList>
    </citation>
    <scope>NUCLEOTIDE SEQUENCE [LARGE SCALE GENOMIC DNA]</scope>
    <source>
        <strain evidence="11">SpSt-402</strain>
    </source>
</reference>
<dbReference type="PANTHER" id="PTHR43084:SF1">
    <property type="entry name" value="PERSULFIDE DIOXYGENASE ETHE1, MITOCHONDRIAL"/>
    <property type="match status" value="1"/>
</dbReference>
<dbReference type="GO" id="GO:0006749">
    <property type="term" value="P:glutathione metabolic process"/>
    <property type="evidence" value="ECO:0007669"/>
    <property type="project" value="InterPro"/>
</dbReference>
<keyword evidence="8" id="KW-0408">Iron</keyword>
<keyword evidence="3" id="KW-0479">Metal-binding</keyword>
<dbReference type="PANTHER" id="PTHR43084">
    <property type="entry name" value="PERSULFIDE DIOXYGENASE ETHE1"/>
    <property type="match status" value="1"/>
</dbReference>
<accession>A0A832M220</accession>
<keyword evidence="7" id="KW-0560">Oxidoreductase</keyword>
<dbReference type="InterPro" id="IPR036866">
    <property type="entry name" value="RibonucZ/Hydroxyglut_hydro"/>
</dbReference>
<evidence type="ECO:0000256" key="5">
    <source>
        <dbReference type="ARBA" id="ARBA00022964"/>
    </source>
</evidence>
<proteinExistence type="inferred from homology"/>
<dbReference type="InterPro" id="IPR044528">
    <property type="entry name" value="POD-like_MBL-fold"/>
</dbReference>
<gene>
    <name evidence="11" type="ORF">ENR47_01475</name>
</gene>
<dbReference type="GO" id="GO:0016787">
    <property type="term" value="F:hydrolase activity"/>
    <property type="evidence" value="ECO:0007669"/>
    <property type="project" value="UniProtKB-KW"/>
</dbReference>
<dbReference type="InterPro" id="IPR001279">
    <property type="entry name" value="Metallo-B-lactamas"/>
</dbReference>
<comment type="cofactor">
    <cofactor evidence="1">
        <name>Fe(2+)</name>
        <dbReference type="ChEBI" id="CHEBI:29033"/>
    </cofactor>
</comment>
<dbReference type="CDD" id="cd07724">
    <property type="entry name" value="POD-like_MBL-fold"/>
    <property type="match status" value="1"/>
</dbReference>
<dbReference type="GO" id="GO:0050313">
    <property type="term" value="F:sulfur dioxygenase activity"/>
    <property type="evidence" value="ECO:0007669"/>
    <property type="project" value="InterPro"/>
</dbReference>
<protein>
    <submittedName>
        <fullName evidence="11">MBL fold metallo-hydrolase</fullName>
    </submittedName>
</protein>
<keyword evidence="5" id="KW-0223">Dioxygenase</keyword>
<dbReference type="GO" id="GO:0046872">
    <property type="term" value="F:metal ion binding"/>
    <property type="evidence" value="ECO:0007669"/>
    <property type="project" value="UniProtKB-KW"/>
</dbReference>
<dbReference type="SMART" id="SM00849">
    <property type="entry name" value="Lactamase_B"/>
    <property type="match status" value="1"/>
</dbReference>
<keyword evidence="4" id="KW-0809">Transit peptide</keyword>
<feature type="region of interest" description="Disordered" evidence="9">
    <location>
        <begin position="227"/>
        <end position="246"/>
    </location>
</feature>
<evidence type="ECO:0000256" key="3">
    <source>
        <dbReference type="ARBA" id="ARBA00022723"/>
    </source>
</evidence>
<comment type="caution">
    <text evidence="11">The sequence shown here is derived from an EMBL/GenBank/DDBJ whole genome shotgun (WGS) entry which is preliminary data.</text>
</comment>
<evidence type="ECO:0000256" key="4">
    <source>
        <dbReference type="ARBA" id="ARBA00022946"/>
    </source>
</evidence>
<evidence type="ECO:0000256" key="6">
    <source>
        <dbReference type="ARBA" id="ARBA00022990"/>
    </source>
</evidence>
<dbReference type="GO" id="GO:0070813">
    <property type="term" value="P:hydrogen sulfide metabolic process"/>
    <property type="evidence" value="ECO:0007669"/>
    <property type="project" value="TreeGrafter"/>
</dbReference>